<keyword evidence="7" id="KW-0175">Coiled coil</keyword>
<comment type="similarity">
    <text evidence="1 6">Belongs to the NusB family.</text>
</comment>
<keyword evidence="4 6" id="KW-0805">Transcription regulation</keyword>
<evidence type="ECO:0000313" key="9">
    <source>
        <dbReference type="EMBL" id="HIR89299.1"/>
    </source>
</evidence>
<dbReference type="InterPro" id="IPR011605">
    <property type="entry name" value="NusB_fam"/>
</dbReference>
<dbReference type="PANTHER" id="PTHR11078">
    <property type="entry name" value="N UTILIZATION SUBSTANCE PROTEIN B-RELATED"/>
    <property type="match status" value="1"/>
</dbReference>
<dbReference type="HAMAP" id="MF_00073">
    <property type="entry name" value="NusB"/>
    <property type="match status" value="1"/>
</dbReference>
<evidence type="ECO:0000259" key="8">
    <source>
        <dbReference type="Pfam" id="PF01029"/>
    </source>
</evidence>
<keyword evidence="2 6" id="KW-0889">Transcription antitermination</keyword>
<proteinExistence type="inferred from homology"/>
<dbReference type="PANTHER" id="PTHR11078:SF3">
    <property type="entry name" value="ANTITERMINATION NUSB DOMAIN-CONTAINING PROTEIN"/>
    <property type="match status" value="1"/>
</dbReference>
<keyword evidence="5 6" id="KW-0804">Transcription</keyword>
<name>A0A9D1EFF0_9FIRM</name>
<evidence type="ECO:0000256" key="3">
    <source>
        <dbReference type="ARBA" id="ARBA00022884"/>
    </source>
</evidence>
<dbReference type="SUPFAM" id="SSF48013">
    <property type="entry name" value="NusB-like"/>
    <property type="match status" value="1"/>
</dbReference>
<evidence type="ECO:0000256" key="5">
    <source>
        <dbReference type="ARBA" id="ARBA00023163"/>
    </source>
</evidence>
<dbReference type="GO" id="GO:0031564">
    <property type="term" value="P:transcription antitermination"/>
    <property type="evidence" value="ECO:0007669"/>
    <property type="project" value="UniProtKB-KW"/>
</dbReference>
<evidence type="ECO:0000256" key="4">
    <source>
        <dbReference type="ARBA" id="ARBA00023015"/>
    </source>
</evidence>
<dbReference type="GO" id="GO:0003723">
    <property type="term" value="F:RNA binding"/>
    <property type="evidence" value="ECO:0007669"/>
    <property type="project" value="UniProtKB-UniRule"/>
</dbReference>
<evidence type="ECO:0000256" key="2">
    <source>
        <dbReference type="ARBA" id="ARBA00022814"/>
    </source>
</evidence>
<evidence type="ECO:0000256" key="1">
    <source>
        <dbReference type="ARBA" id="ARBA00005952"/>
    </source>
</evidence>
<evidence type="ECO:0000313" key="10">
    <source>
        <dbReference type="Proteomes" id="UP000824201"/>
    </source>
</evidence>
<dbReference type="Gene3D" id="1.10.940.10">
    <property type="entry name" value="NusB-like"/>
    <property type="match status" value="1"/>
</dbReference>
<sequence length="132" mass="15552">MFRRQLREYTFKMLFHKEFYPSEELEQQVDNFLQEEEELTQEQREAMAARAKNIFDKIPELDEEIAAVSEGWKLDRMGKVDLTIIRLALYEMRYDDQVPEKVAVNEAVEIAKKFGGDSSPQFVNGILAKLMR</sequence>
<dbReference type="EMBL" id="DVHN01000130">
    <property type="protein sequence ID" value="HIR89299.1"/>
    <property type="molecule type" value="Genomic_DNA"/>
</dbReference>
<accession>A0A9D1EFF0</accession>
<feature type="coiled-coil region" evidence="7">
    <location>
        <begin position="22"/>
        <end position="52"/>
    </location>
</feature>
<feature type="domain" description="NusB/RsmB/TIM44" evidence="8">
    <location>
        <begin position="5"/>
        <end position="132"/>
    </location>
</feature>
<evidence type="ECO:0000256" key="6">
    <source>
        <dbReference type="HAMAP-Rule" id="MF_00073"/>
    </source>
</evidence>
<dbReference type="NCBIfam" id="TIGR01951">
    <property type="entry name" value="nusB"/>
    <property type="match status" value="1"/>
</dbReference>
<comment type="caution">
    <text evidence="9">The sequence shown here is derived from an EMBL/GenBank/DDBJ whole genome shotgun (WGS) entry which is preliminary data.</text>
</comment>
<reference evidence="9" key="2">
    <citation type="journal article" date="2021" name="PeerJ">
        <title>Extensive microbial diversity within the chicken gut microbiome revealed by metagenomics and culture.</title>
        <authorList>
            <person name="Gilroy R."/>
            <person name="Ravi A."/>
            <person name="Getino M."/>
            <person name="Pursley I."/>
            <person name="Horton D.L."/>
            <person name="Alikhan N.F."/>
            <person name="Baker D."/>
            <person name="Gharbi K."/>
            <person name="Hall N."/>
            <person name="Watson M."/>
            <person name="Adriaenssens E.M."/>
            <person name="Foster-Nyarko E."/>
            <person name="Jarju S."/>
            <person name="Secka A."/>
            <person name="Antonio M."/>
            <person name="Oren A."/>
            <person name="Chaudhuri R.R."/>
            <person name="La Ragione R."/>
            <person name="Hildebrand F."/>
            <person name="Pallen M.J."/>
        </authorList>
    </citation>
    <scope>NUCLEOTIDE SEQUENCE</scope>
    <source>
        <strain evidence="9">ChiW13-3771</strain>
    </source>
</reference>
<keyword evidence="3 6" id="KW-0694">RNA-binding</keyword>
<dbReference type="GO" id="GO:0006353">
    <property type="term" value="P:DNA-templated transcription termination"/>
    <property type="evidence" value="ECO:0007669"/>
    <property type="project" value="UniProtKB-UniRule"/>
</dbReference>
<dbReference type="InterPro" id="IPR035926">
    <property type="entry name" value="NusB-like_sf"/>
</dbReference>
<dbReference type="Proteomes" id="UP000824201">
    <property type="component" value="Unassembled WGS sequence"/>
</dbReference>
<dbReference type="InterPro" id="IPR006027">
    <property type="entry name" value="NusB_RsmB_TIM44"/>
</dbReference>
<comment type="function">
    <text evidence="6">Involved in transcription antitermination. Required for transcription of ribosomal RNA (rRNA) genes. Binds specifically to the boxA antiterminator sequence of the ribosomal RNA (rrn) operons.</text>
</comment>
<gene>
    <name evidence="6 9" type="primary">nusB</name>
    <name evidence="9" type="ORF">IAC96_10140</name>
</gene>
<organism evidence="9 10">
    <name type="scientific">Candidatus Fimimorpha faecalis</name>
    <dbReference type="NCBI Taxonomy" id="2840824"/>
    <lineage>
        <taxon>Bacteria</taxon>
        <taxon>Bacillati</taxon>
        <taxon>Bacillota</taxon>
        <taxon>Clostridia</taxon>
        <taxon>Eubacteriales</taxon>
        <taxon>Candidatus Fimimorpha</taxon>
    </lineage>
</organism>
<dbReference type="Pfam" id="PF01029">
    <property type="entry name" value="NusB"/>
    <property type="match status" value="1"/>
</dbReference>
<protein>
    <recommendedName>
        <fullName evidence="6">Transcription antitermination protein NusB</fullName>
    </recommendedName>
    <alternativeName>
        <fullName evidence="6">Antitermination factor NusB</fullName>
    </alternativeName>
</protein>
<reference evidence="9" key="1">
    <citation type="submission" date="2020-10" db="EMBL/GenBank/DDBJ databases">
        <authorList>
            <person name="Gilroy R."/>
        </authorList>
    </citation>
    <scope>NUCLEOTIDE SEQUENCE</scope>
    <source>
        <strain evidence="9">ChiW13-3771</strain>
    </source>
</reference>
<dbReference type="GO" id="GO:0005829">
    <property type="term" value="C:cytosol"/>
    <property type="evidence" value="ECO:0007669"/>
    <property type="project" value="TreeGrafter"/>
</dbReference>
<dbReference type="AlphaFoldDB" id="A0A9D1EFF0"/>
<evidence type="ECO:0000256" key="7">
    <source>
        <dbReference type="SAM" id="Coils"/>
    </source>
</evidence>